<gene>
    <name evidence="2" type="ORF">NMY3_00855</name>
</gene>
<dbReference type="GO" id="GO:0003676">
    <property type="term" value="F:nucleic acid binding"/>
    <property type="evidence" value="ECO:0007669"/>
    <property type="project" value="InterPro"/>
</dbReference>
<dbReference type="Proteomes" id="UP000058925">
    <property type="component" value="Chromosome"/>
</dbReference>
<proteinExistence type="predicted"/>
<dbReference type="InterPro" id="IPR012337">
    <property type="entry name" value="RNaseH-like_sf"/>
</dbReference>
<dbReference type="AlphaFoldDB" id="A0A654LUF2"/>
<dbReference type="Pfam" id="PF13456">
    <property type="entry name" value="RVT_3"/>
    <property type="match status" value="1"/>
</dbReference>
<dbReference type="InterPro" id="IPR036397">
    <property type="entry name" value="RNaseH_sf"/>
</dbReference>
<sequence length="155" mass="18498">MRKIHIAIDVDGSPSGYISWHNHFQNKSKIRTLKPYKKNERYGVQRMEMLAIYFAISDNLKIFKTKLKKRGKRKIIVIRSDSKSTIEQLNKRSKVKDEIIKRVYNSIIRIIEKISCTLVFDYLRRTNNRAGKILEIIRKENRYGYHFPHVKNTTD</sequence>
<dbReference type="EMBL" id="CP012850">
    <property type="protein sequence ID" value="ALI35064.1"/>
    <property type="molecule type" value="Genomic_DNA"/>
</dbReference>
<dbReference type="GeneID" id="60420987"/>
<protein>
    <recommendedName>
        <fullName evidence="1">RNase H type-1 domain-containing protein</fullName>
    </recommendedName>
</protein>
<evidence type="ECO:0000313" key="3">
    <source>
        <dbReference type="Proteomes" id="UP000058925"/>
    </source>
</evidence>
<accession>A0A654LUF2</accession>
<reference evidence="3" key="1">
    <citation type="submission" date="2015-10" db="EMBL/GenBank/DDBJ databases">
        <title>Niche specialization of a soil ammonia-oxidizing archaeon, Candidatus Nitrosocosmicus oleophilus.</title>
        <authorList>
            <person name="Jung M.-Y."/>
            <person name="Rhee S.-K."/>
        </authorList>
    </citation>
    <scope>NUCLEOTIDE SEQUENCE [LARGE SCALE GENOMIC DNA]</scope>
    <source>
        <strain evidence="3">MY3</strain>
    </source>
</reference>
<feature type="domain" description="RNase H type-1" evidence="1">
    <location>
        <begin position="69"/>
        <end position="130"/>
    </location>
</feature>
<keyword evidence="3" id="KW-1185">Reference proteome</keyword>
<organism evidence="2 3">
    <name type="scientific">Candidatus Nitrosocosmicus oleophilus</name>
    <dbReference type="NCBI Taxonomy" id="1353260"/>
    <lineage>
        <taxon>Archaea</taxon>
        <taxon>Nitrososphaerota</taxon>
        <taxon>Nitrososphaeria</taxon>
        <taxon>Nitrososphaerales</taxon>
        <taxon>Nitrososphaeraceae</taxon>
        <taxon>Candidatus Nitrosocosmicus</taxon>
    </lineage>
</organism>
<dbReference type="Gene3D" id="3.30.420.10">
    <property type="entry name" value="Ribonuclease H-like superfamily/Ribonuclease H"/>
    <property type="match status" value="1"/>
</dbReference>
<dbReference type="SUPFAM" id="SSF53098">
    <property type="entry name" value="Ribonuclease H-like"/>
    <property type="match status" value="1"/>
</dbReference>
<dbReference type="OrthoDB" id="11081at2157"/>
<dbReference type="GO" id="GO:0004523">
    <property type="term" value="F:RNA-DNA hybrid ribonuclease activity"/>
    <property type="evidence" value="ECO:0007669"/>
    <property type="project" value="InterPro"/>
</dbReference>
<dbReference type="KEGG" id="taa:NMY3_00855"/>
<evidence type="ECO:0000313" key="2">
    <source>
        <dbReference type="EMBL" id="ALI35064.1"/>
    </source>
</evidence>
<evidence type="ECO:0000259" key="1">
    <source>
        <dbReference type="Pfam" id="PF13456"/>
    </source>
</evidence>
<name>A0A654LUF2_9ARCH</name>
<dbReference type="InterPro" id="IPR002156">
    <property type="entry name" value="RNaseH_domain"/>
</dbReference>
<dbReference type="RefSeq" id="WP_196817609.1">
    <property type="nucleotide sequence ID" value="NZ_CP012850.1"/>
</dbReference>